<protein>
    <recommendedName>
        <fullName evidence="2">EcsC family protein</fullName>
    </recommendedName>
</protein>
<evidence type="ECO:0008006" key="2">
    <source>
        <dbReference type="Google" id="ProtNLM"/>
    </source>
</evidence>
<dbReference type="AlphaFoldDB" id="A0A6B0Y4X5"/>
<sequence length="270" mass="27990">MTGRNEVMPYVREVLAEQDAYRNAGPSVLPRVVRSVAAPIGPLTDRLIPAGAVEAAIRGADWVASSSIRTAAISHDFADLEACDAAAADVRRWALGYAVTGGAATGALGAAGLAFDIPATVALALRTARLTGLCYGFGGVGESERVHILDVLQLAGANSADERDATLQRLAESRVQFGRDDWQKIAAMTGQATGSVVAIQRLAATLGVNLSTRKMAQVLPIVGAVIGAGVNAAFQGDVASAARFAFRARWLEVNEGIVEGRLSIPAPEDA</sequence>
<reference evidence="1" key="1">
    <citation type="submission" date="2019-09" db="EMBL/GenBank/DDBJ databases">
        <title>Characterisation of the sponge microbiome using genome-centric metagenomics.</title>
        <authorList>
            <person name="Engelberts J.P."/>
            <person name="Robbins S.J."/>
            <person name="De Goeij J.M."/>
            <person name="Aranda M."/>
            <person name="Bell S.C."/>
            <person name="Webster N.S."/>
        </authorList>
    </citation>
    <scope>NUCLEOTIDE SEQUENCE</scope>
    <source>
        <strain evidence="1">SB0664_bin_43</strain>
    </source>
</reference>
<dbReference type="InterPro" id="IPR024787">
    <property type="entry name" value="EcsC"/>
</dbReference>
<dbReference type="EMBL" id="VXRY01000549">
    <property type="protein sequence ID" value="MXY35047.1"/>
    <property type="molecule type" value="Genomic_DNA"/>
</dbReference>
<dbReference type="Pfam" id="PF12787">
    <property type="entry name" value="EcsC"/>
    <property type="match status" value="1"/>
</dbReference>
<name>A0A6B0Y4X5_9RHOB</name>
<accession>A0A6B0Y4X5</accession>
<proteinExistence type="predicted"/>
<organism evidence="1">
    <name type="scientific">Boseongicola sp. SB0664_bin_43</name>
    <dbReference type="NCBI Taxonomy" id="2604844"/>
    <lineage>
        <taxon>Bacteria</taxon>
        <taxon>Pseudomonadati</taxon>
        <taxon>Pseudomonadota</taxon>
        <taxon>Alphaproteobacteria</taxon>
        <taxon>Rhodobacterales</taxon>
        <taxon>Paracoccaceae</taxon>
        <taxon>Boseongicola</taxon>
    </lineage>
</organism>
<dbReference type="PANTHER" id="PTHR41260">
    <property type="entry name" value="PROTEIN ECSC"/>
    <property type="match status" value="1"/>
</dbReference>
<gene>
    <name evidence="1" type="ORF">F4Y60_13380</name>
</gene>
<dbReference type="PANTHER" id="PTHR41260:SF1">
    <property type="entry name" value="PROTEIN ECSC"/>
    <property type="match status" value="1"/>
</dbReference>
<comment type="caution">
    <text evidence="1">The sequence shown here is derived from an EMBL/GenBank/DDBJ whole genome shotgun (WGS) entry which is preliminary data.</text>
</comment>
<evidence type="ECO:0000313" key="1">
    <source>
        <dbReference type="EMBL" id="MXY35047.1"/>
    </source>
</evidence>